<dbReference type="OrthoDB" id="9794183at2"/>
<keyword evidence="3" id="KW-1185">Reference proteome</keyword>
<evidence type="ECO:0000313" key="2">
    <source>
        <dbReference type="EMBL" id="RIX31317.1"/>
    </source>
</evidence>
<comment type="caution">
    <text evidence="2">The sequence shown here is derived from an EMBL/GenBank/DDBJ whole genome shotgun (WGS) entry which is preliminary data.</text>
</comment>
<protein>
    <submittedName>
        <fullName evidence="2">Cupin domain-containing protein</fullName>
    </submittedName>
</protein>
<feature type="domain" description="Cupin type-2" evidence="1">
    <location>
        <begin position="42"/>
        <end position="98"/>
    </location>
</feature>
<name>A0A3A1U779_9MICO</name>
<organism evidence="2 3">
    <name type="scientific">Amnibacterium setariae</name>
    <dbReference type="NCBI Taxonomy" id="2306585"/>
    <lineage>
        <taxon>Bacteria</taxon>
        <taxon>Bacillati</taxon>
        <taxon>Actinomycetota</taxon>
        <taxon>Actinomycetes</taxon>
        <taxon>Micrococcales</taxon>
        <taxon>Microbacteriaceae</taxon>
        <taxon>Amnibacterium</taxon>
    </lineage>
</organism>
<dbReference type="InterPro" id="IPR014710">
    <property type="entry name" value="RmlC-like_jellyroll"/>
</dbReference>
<reference evidence="3" key="1">
    <citation type="submission" date="2018-09" db="EMBL/GenBank/DDBJ databases">
        <authorList>
            <person name="Kim I."/>
        </authorList>
    </citation>
    <scope>NUCLEOTIDE SEQUENCE [LARGE SCALE GENOMIC DNA]</scope>
    <source>
        <strain evidence="3">DD4a</strain>
    </source>
</reference>
<gene>
    <name evidence="2" type="ORF">D1781_01880</name>
</gene>
<evidence type="ECO:0000313" key="3">
    <source>
        <dbReference type="Proteomes" id="UP000265742"/>
    </source>
</evidence>
<dbReference type="InterPro" id="IPR052044">
    <property type="entry name" value="PKS_Associated_Protein"/>
</dbReference>
<dbReference type="Pfam" id="PF07883">
    <property type="entry name" value="Cupin_2"/>
    <property type="match status" value="1"/>
</dbReference>
<dbReference type="SUPFAM" id="SSF51182">
    <property type="entry name" value="RmlC-like cupins"/>
    <property type="match status" value="1"/>
</dbReference>
<accession>A0A3A1U779</accession>
<dbReference type="PANTHER" id="PTHR36114">
    <property type="entry name" value="16.7 KDA PROTEIN IN WHIE LOCUS"/>
    <property type="match status" value="1"/>
</dbReference>
<dbReference type="RefSeq" id="WP_119481679.1">
    <property type="nucleotide sequence ID" value="NZ_QXTG01000001.1"/>
</dbReference>
<dbReference type="InterPro" id="IPR011051">
    <property type="entry name" value="RmlC_Cupin_sf"/>
</dbReference>
<dbReference type="CDD" id="cd02226">
    <property type="entry name" value="cupin_YdbB-like"/>
    <property type="match status" value="1"/>
</dbReference>
<dbReference type="PANTHER" id="PTHR36114:SF1">
    <property type="entry name" value="16.7 KDA PROTEIN IN WHIE LOCUS"/>
    <property type="match status" value="1"/>
</dbReference>
<dbReference type="AlphaFoldDB" id="A0A3A1U779"/>
<sequence>MQQDVVGIAAALEGVVEHWSPKVVGRVNDQYVKVAKLLGQLVWHAHDDEDELFLVVSGRLRIELEGRDEVRLGPGEFFVVPRGVRHNPIADEEVHIVLVETVTTAHTGSVVVEGTKTIEEQLSQ</sequence>
<proteinExistence type="predicted"/>
<evidence type="ECO:0000259" key="1">
    <source>
        <dbReference type="Pfam" id="PF07883"/>
    </source>
</evidence>
<dbReference type="InterPro" id="IPR013096">
    <property type="entry name" value="Cupin_2"/>
</dbReference>
<dbReference type="Proteomes" id="UP000265742">
    <property type="component" value="Unassembled WGS sequence"/>
</dbReference>
<dbReference type="EMBL" id="QXTG01000001">
    <property type="protein sequence ID" value="RIX31317.1"/>
    <property type="molecule type" value="Genomic_DNA"/>
</dbReference>
<dbReference type="Gene3D" id="2.60.120.10">
    <property type="entry name" value="Jelly Rolls"/>
    <property type="match status" value="1"/>
</dbReference>